<reference evidence="2 3" key="1">
    <citation type="submission" date="2023-01" db="EMBL/GenBank/DDBJ databases">
        <title>Description of Helicobacter ibis sp. nov. isolated from faecal droppings of black-faced ibis (Theristicus melanopis).</title>
        <authorList>
            <person name="Lopez-Cantillo M."/>
            <person name="Vidal-Veuthey B."/>
            <person name="Mella A."/>
            <person name="De La Haba R."/>
            <person name="Collado L."/>
        </authorList>
    </citation>
    <scope>NUCLEOTIDE SEQUENCE [LARGE SCALE GENOMIC DNA]</scope>
    <source>
        <strain evidence="2 3">A82</strain>
    </source>
</reference>
<name>A0ABT4VCC4_9HELI</name>
<keyword evidence="3" id="KW-1185">Reference proteome</keyword>
<dbReference type="Gene3D" id="2.30.110.10">
    <property type="entry name" value="Electron Transport, Fmn-binding Protein, Chain A"/>
    <property type="match status" value="1"/>
</dbReference>
<feature type="domain" description="Pyridoxamine 5'-phosphate oxidase N-terminal" evidence="1">
    <location>
        <begin position="1"/>
        <end position="113"/>
    </location>
</feature>
<dbReference type="Proteomes" id="UP001210261">
    <property type="component" value="Unassembled WGS sequence"/>
</dbReference>
<evidence type="ECO:0000313" key="2">
    <source>
        <dbReference type="EMBL" id="MDA3968354.1"/>
    </source>
</evidence>
<gene>
    <name evidence="2" type="ORF">PF021_01540</name>
</gene>
<sequence length="134" mass="15591">MTNEILEFLDKYPTFLATLGTCGNPRVRPFHSPLYMDNKLYFCTAKDKNLYKHISNHSGIELSSCNNDGSAWLRIRGNAKFSDDLKVKEAMFNKYELVKNIYKDIHNPNFAVFYLENISVNLRDFNGKNELIKE</sequence>
<evidence type="ECO:0000313" key="3">
    <source>
        <dbReference type="Proteomes" id="UP001210261"/>
    </source>
</evidence>
<comment type="caution">
    <text evidence="2">The sequence shown here is derived from an EMBL/GenBank/DDBJ whole genome shotgun (WGS) entry which is preliminary data.</text>
</comment>
<accession>A0ABT4VCC4</accession>
<proteinExistence type="predicted"/>
<protein>
    <submittedName>
        <fullName evidence="2">Pyridoxamine 5'-phosphate oxidase family protein</fullName>
    </submittedName>
</protein>
<dbReference type="InterPro" id="IPR012349">
    <property type="entry name" value="Split_barrel_FMN-bd"/>
</dbReference>
<dbReference type="InterPro" id="IPR011576">
    <property type="entry name" value="Pyridox_Oxase_N"/>
</dbReference>
<organism evidence="2 3">
    <name type="scientific">Helicobacter ibis</name>
    <dbReference type="NCBI Taxonomy" id="2962633"/>
    <lineage>
        <taxon>Bacteria</taxon>
        <taxon>Pseudomonadati</taxon>
        <taxon>Campylobacterota</taxon>
        <taxon>Epsilonproteobacteria</taxon>
        <taxon>Campylobacterales</taxon>
        <taxon>Helicobacteraceae</taxon>
        <taxon>Helicobacter</taxon>
    </lineage>
</organism>
<dbReference type="RefSeq" id="WP_271020646.1">
    <property type="nucleotide sequence ID" value="NZ_JAQHXR010000001.1"/>
</dbReference>
<dbReference type="EMBL" id="JAQHXR010000001">
    <property type="protein sequence ID" value="MDA3968354.1"/>
    <property type="molecule type" value="Genomic_DNA"/>
</dbReference>
<dbReference type="Pfam" id="PF01243">
    <property type="entry name" value="PNPOx_N"/>
    <property type="match status" value="1"/>
</dbReference>
<dbReference type="SUPFAM" id="SSF50475">
    <property type="entry name" value="FMN-binding split barrel"/>
    <property type="match status" value="1"/>
</dbReference>
<evidence type="ECO:0000259" key="1">
    <source>
        <dbReference type="Pfam" id="PF01243"/>
    </source>
</evidence>